<keyword evidence="3" id="KW-1185">Reference proteome</keyword>
<dbReference type="VEuPathDB" id="ToxoDB:cyc_07927"/>
<comment type="caution">
    <text evidence="2">The sequence shown here is derived from an EMBL/GenBank/DDBJ whole genome shotgun (WGS) entry which is preliminary data.</text>
</comment>
<keyword evidence="1" id="KW-0175">Coiled coil</keyword>
<evidence type="ECO:0000256" key="1">
    <source>
        <dbReference type="SAM" id="Coils"/>
    </source>
</evidence>
<dbReference type="VEuPathDB" id="ToxoDB:LOC34623780"/>
<evidence type="ECO:0000313" key="3">
    <source>
        <dbReference type="Proteomes" id="UP000095192"/>
    </source>
</evidence>
<dbReference type="SUPFAM" id="SSF52833">
    <property type="entry name" value="Thioredoxin-like"/>
    <property type="match status" value="1"/>
</dbReference>
<organism evidence="2 3">
    <name type="scientific">Cyclospora cayetanensis</name>
    <dbReference type="NCBI Taxonomy" id="88456"/>
    <lineage>
        <taxon>Eukaryota</taxon>
        <taxon>Sar</taxon>
        <taxon>Alveolata</taxon>
        <taxon>Apicomplexa</taxon>
        <taxon>Conoidasida</taxon>
        <taxon>Coccidia</taxon>
        <taxon>Eucoccidiorida</taxon>
        <taxon>Eimeriorina</taxon>
        <taxon>Eimeriidae</taxon>
        <taxon>Cyclospora</taxon>
    </lineage>
</organism>
<name>A0A1D3D2N6_9EIME</name>
<proteinExistence type="predicted"/>
<evidence type="ECO:0000313" key="2">
    <source>
        <dbReference type="EMBL" id="OEH77709.1"/>
    </source>
</evidence>
<protein>
    <submittedName>
        <fullName evidence="2">Thioredoxin-like protein</fullName>
    </submittedName>
</protein>
<dbReference type="Proteomes" id="UP000095192">
    <property type="component" value="Unassembled WGS sequence"/>
</dbReference>
<dbReference type="VEuPathDB" id="ToxoDB:LOC113147555"/>
<dbReference type="AlphaFoldDB" id="A0A1D3D2N6"/>
<dbReference type="EMBL" id="JROU02000998">
    <property type="protein sequence ID" value="OEH77709.1"/>
    <property type="molecule type" value="Genomic_DNA"/>
</dbReference>
<dbReference type="InterPro" id="IPR036249">
    <property type="entry name" value="Thioredoxin-like_sf"/>
</dbReference>
<gene>
    <name evidence="2" type="ORF">cyc_07927</name>
</gene>
<feature type="coiled-coil region" evidence="1">
    <location>
        <begin position="322"/>
        <end position="349"/>
    </location>
</feature>
<reference evidence="2 3" key="1">
    <citation type="journal article" date="2016" name="BMC Genomics">
        <title>Comparative genomics reveals Cyclospora cayetanensis possesses coccidia-like metabolism and invasion components but unique surface antigens.</title>
        <authorList>
            <person name="Liu S."/>
            <person name="Wang L."/>
            <person name="Zheng H."/>
            <person name="Xu Z."/>
            <person name="Roellig D.M."/>
            <person name="Li N."/>
            <person name="Frace M.A."/>
            <person name="Tang K."/>
            <person name="Arrowood M.J."/>
            <person name="Moss D.M."/>
            <person name="Zhang L."/>
            <person name="Feng Y."/>
            <person name="Xiao L."/>
        </authorList>
    </citation>
    <scope>NUCLEOTIDE SEQUENCE [LARGE SCALE GENOMIC DNA]</scope>
    <source>
        <strain evidence="2 3">CHN_HEN01</strain>
    </source>
</reference>
<dbReference type="InParanoid" id="A0A1D3D2N6"/>
<accession>A0A1D3D2N6</accession>
<sequence>MRDELFDKTDDLVVLFLGGPSDAETRKLLIAKLRAHIGDAVEQKLLPKTISLFYAFRNGESEGASKDSKAPALMLYKGQRKKLSSAINSEVSSKINSEVSSAINSEVSSEALNARGNLPANNTSTESVDAFLEAYVLPQLHAFFSPQSEASQAAENELLTQKALPTRVTYNTFQTEVLDAAKGGDRVLLQLYEDGCFLCFLMRPFINSVSKLLKAYEVPLVLKRLNLNTNDFPPQCPVTRATPTFVLYAPDQDGFDRWNEFRPKDFVAKLKQVRASPCQMPLGPLKMGVRDFDGLASYQSEGMVVDKATEDRRFEELVTLLMEEDMRRIDDLEESLQHLKREADGAQADCIALALMMGDELMRREVVFMGKRLLAAEVGGPLPQPAAIEERKRELLSADCTIEQLPEGGPRNDACVELKGTWGRQKKLLRHTLPPFPPTRPPMHSLKHLHGSSVPRIGSPCLRLLPQHGTAPPLIAQWRPFQLPDAQRRSRYFPPKRQIGGLWSVVCGTASLRRSHRALSYWKSHEAALLRLLQQQQQEAGHQLATGASWYNWNPPGILFASRRNLKRKIFPPEAHQWLNFDHEAPLTLWMLGSGTCGGPAFLLRVLQLHSNVNTIASFQDPHTLHAVFARAARCFGFVEGCTSSFPALRLLLAHPSLVPSLFATEGLLSEASIYVSLSSGNSSKTRGEGHTLLSFEFLRQLHSQWHSEVLFDFIDLGSSQASFSSTKSPGVQLREDDAWLQGLATPYSWLLEEEHGLGLDGGGGTVPSSTAAASGGREFQLASGASAQGVCYGSAFRETHVCGVIATTAFMGAVYMRDFAALNPTRSSVAFPLGNPAFMAELTYRYCSEGDREIEYPILYAAGRYLQVASSTTCAVWS</sequence>